<dbReference type="EMBL" id="JABAIM010000002">
    <property type="protein sequence ID" value="NLR75754.1"/>
    <property type="molecule type" value="Genomic_DNA"/>
</dbReference>
<evidence type="ECO:0000313" key="1">
    <source>
        <dbReference type="EMBL" id="NLR75754.1"/>
    </source>
</evidence>
<gene>
    <name evidence="1" type="ORF">HF682_11325</name>
</gene>
<proteinExistence type="predicted"/>
<protein>
    <submittedName>
        <fullName evidence="1">Uncharacterized protein</fullName>
    </submittedName>
</protein>
<dbReference type="Proteomes" id="UP000587991">
    <property type="component" value="Unassembled WGS sequence"/>
</dbReference>
<dbReference type="AlphaFoldDB" id="A0A847S759"/>
<sequence length="149" mass="17098">MYWEIIIFDETGLSGISVAEMIKELLKVVACSRIHVYEFEGIADQSAWEKVLESGHLKTNEFIDLIRDAIQVEWATFCLLKDSNTNSHSQTYFESYLECIRDSDVVVRCADGTDFFIYTKNNDLSTTIQTKYSCLSATQIDLMDVRWPG</sequence>
<accession>A0A847S759</accession>
<reference evidence="1 2" key="1">
    <citation type="submission" date="2020-04" db="EMBL/GenBank/DDBJ databases">
        <title>Draft genome of Leeia sp. IMCC25680.</title>
        <authorList>
            <person name="Song J."/>
            <person name="Cho J.-C."/>
        </authorList>
    </citation>
    <scope>NUCLEOTIDE SEQUENCE [LARGE SCALE GENOMIC DNA]</scope>
    <source>
        <strain evidence="1 2">IMCC25680</strain>
    </source>
</reference>
<evidence type="ECO:0000313" key="2">
    <source>
        <dbReference type="Proteomes" id="UP000587991"/>
    </source>
</evidence>
<comment type="caution">
    <text evidence="1">The sequence shown here is derived from an EMBL/GenBank/DDBJ whole genome shotgun (WGS) entry which is preliminary data.</text>
</comment>
<name>A0A847S759_9NEIS</name>
<dbReference type="RefSeq" id="WP_168877398.1">
    <property type="nucleotide sequence ID" value="NZ_JABAIM010000002.1"/>
</dbReference>
<keyword evidence="2" id="KW-1185">Reference proteome</keyword>
<organism evidence="1 2">
    <name type="scientific">Leeia aquatica</name>
    <dbReference type="NCBI Taxonomy" id="2725557"/>
    <lineage>
        <taxon>Bacteria</taxon>
        <taxon>Pseudomonadati</taxon>
        <taxon>Pseudomonadota</taxon>
        <taxon>Betaproteobacteria</taxon>
        <taxon>Neisseriales</taxon>
        <taxon>Leeiaceae</taxon>
        <taxon>Leeia</taxon>
    </lineage>
</organism>